<reference evidence="1" key="2">
    <citation type="submission" date="2015-07" db="EMBL/GenBank/DDBJ databases">
        <authorList>
            <person name="Noorani M."/>
        </authorList>
    </citation>
    <scope>NUCLEOTIDE SEQUENCE</scope>
    <source>
        <strain evidence="1">Yugu1</strain>
    </source>
</reference>
<dbReference type="AlphaFoldDB" id="A0A368PFV2"/>
<reference evidence="1" key="1">
    <citation type="journal article" date="2012" name="Nat. Biotechnol.">
        <title>Reference genome sequence of the model plant Setaria.</title>
        <authorList>
            <person name="Bennetzen J.L."/>
            <person name="Schmutz J."/>
            <person name="Wang H."/>
            <person name="Percifield R."/>
            <person name="Hawkins J."/>
            <person name="Pontaroli A.C."/>
            <person name="Estep M."/>
            <person name="Feng L."/>
            <person name="Vaughn J.N."/>
            <person name="Grimwood J."/>
            <person name="Jenkins J."/>
            <person name="Barry K."/>
            <person name="Lindquist E."/>
            <person name="Hellsten U."/>
            <person name="Deshpande S."/>
            <person name="Wang X."/>
            <person name="Wu X."/>
            <person name="Mitros T."/>
            <person name="Triplett J."/>
            <person name="Yang X."/>
            <person name="Ye C.Y."/>
            <person name="Mauro-Herrera M."/>
            <person name="Wang L."/>
            <person name="Li P."/>
            <person name="Sharma M."/>
            <person name="Sharma R."/>
            <person name="Ronald P.C."/>
            <person name="Panaud O."/>
            <person name="Kellogg E.A."/>
            <person name="Brutnell T.P."/>
            <person name="Doust A.N."/>
            <person name="Tuskan G.A."/>
            <person name="Rokhsar D."/>
            <person name="Devos K.M."/>
        </authorList>
    </citation>
    <scope>NUCLEOTIDE SEQUENCE [LARGE SCALE GENOMIC DNA]</scope>
    <source>
        <strain evidence="1">Yugu1</strain>
    </source>
</reference>
<accession>A0A368PFV2</accession>
<proteinExistence type="predicted"/>
<dbReference type="EMBL" id="CM003528">
    <property type="protein sequence ID" value="RCV04666.1"/>
    <property type="molecule type" value="Genomic_DNA"/>
</dbReference>
<organism evidence="1">
    <name type="scientific">Setaria italica</name>
    <name type="common">Foxtail millet</name>
    <name type="synonym">Panicum italicum</name>
    <dbReference type="NCBI Taxonomy" id="4555"/>
    <lineage>
        <taxon>Eukaryota</taxon>
        <taxon>Viridiplantae</taxon>
        <taxon>Streptophyta</taxon>
        <taxon>Embryophyta</taxon>
        <taxon>Tracheophyta</taxon>
        <taxon>Spermatophyta</taxon>
        <taxon>Magnoliopsida</taxon>
        <taxon>Liliopsida</taxon>
        <taxon>Poales</taxon>
        <taxon>Poaceae</taxon>
        <taxon>PACMAD clade</taxon>
        <taxon>Panicoideae</taxon>
        <taxon>Panicodae</taxon>
        <taxon>Paniceae</taxon>
        <taxon>Cenchrinae</taxon>
        <taxon>Setaria</taxon>
    </lineage>
</organism>
<name>A0A368PFV2_SETIT</name>
<evidence type="ECO:0000313" key="1">
    <source>
        <dbReference type="EMBL" id="RCV04666.1"/>
    </source>
</evidence>
<protein>
    <submittedName>
        <fullName evidence="1">Uncharacterized protein</fullName>
    </submittedName>
</protein>
<gene>
    <name evidence="1" type="ORF">SETIT_1G019000v2</name>
</gene>
<sequence length="112" mass="12410">MSAGAPTSLFVGIRRHPGLSFLDGGCWSDLPSLHFLDSHALWLPLVAAPSPGARLPQSSHRQRRKARLPNRSLSLLQEALPGPPRRAFPGSSFWKSYRYPRQGLREKLIDGS</sequence>